<organism evidence="1 2">
    <name type="scientific">Rotaria magnacalcarata</name>
    <dbReference type="NCBI Taxonomy" id="392030"/>
    <lineage>
        <taxon>Eukaryota</taxon>
        <taxon>Metazoa</taxon>
        <taxon>Spiralia</taxon>
        <taxon>Gnathifera</taxon>
        <taxon>Rotifera</taxon>
        <taxon>Eurotatoria</taxon>
        <taxon>Bdelloidea</taxon>
        <taxon>Philodinida</taxon>
        <taxon>Philodinidae</taxon>
        <taxon>Rotaria</taxon>
    </lineage>
</organism>
<dbReference type="Proteomes" id="UP000681720">
    <property type="component" value="Unassembled WGS sequence"/>
</dbReference>
<comment type="caution">
    <text evidence="1">The sequence shown here is derived from an EMBL/GenBank/DDBJ whole genome shotgun (WGS) entry which is preliminary data.</text>
</comment>
<accession>A0A8S3H226</accession>
<gene>
    <name evidence="1" type="ORF">GIL414_LOCUS67775</name>
</gene>
<evidence type="ECO:0000313" key="1">
    <source>
        <dbReference type="EMBL" id="CAF5176230.1"/>
    </source>
</evidence>
<proteinExistence type="predicted"/>
<sequence>PYIGQSAASNPPYIGQSSAGDERYYYVHGRVNNQYDAQTGDGPQHGY</sequence>
<reference evidence="1" key="1">
    <citation type="submission" date="2021-02" db="EMBL/GenBank/DDBJ databases">
        <authorList>
            <person name="Nowell W R."/>
        </authorList>
    </citation>
    <scope>NUCLEOTIDE SEQUENCE</scope>
</reference>
<evidence type="ECO:0000313" key="2">
    <source>
        <dbReference type="Proteomes" id="UP000681720"/>
    </source>
</evidence>
<protein>
    <submittedName>
        <fullName evidence="1">Uncharacterized protein</fullName>
    </submittedName>
</protein>
<dbReference type="AlphaFoldDB" id="A0A8S3H226"/>
<dbReference type="EMBL" id="CAJOBJ010326631">
    <property type="protein sequence ID" value="CAF5176230.1"/>
    <property type="molecule type" value="Genomic_DNA"/>
</dbReference>
<name>A0A8S3H226_9BILA</name>
<feature type="non-terminal residue" evidence="1">
    <location>
        <position position="1"/>
    </location>
</feature>